<dbReference type="InterPro" id="IPR025574">
    <property type="entry name" value="Nucleoporin_FG_rpt"/>
</dbReference>
<evidence type="ECO:0000256" key="1">
    <source>
        <dbReference type="SAM" id="MobiDB-lite"/>
    </source>
</evidence>
<feature type="non-terminal residue" evidence="2">
    <location>
        <position position="1"/>
    </location>
</feature>
<reference evidence="2" key="1">
    <citation type="submission" date="2019-07" db="EMBL/GenBank/DDBJ databases">
        <title>Annotation for the trematode Paragonimus miyazaki's.</title>
        <authorList>
            <person name="Choi Y.-J."/>
        </authorList>
    </citation>
    <scope>NUCLEOTIDE SEQUENCE</scope>
    <source>
        <strain evidence="2">Japan</strain>
    </source>
</reference>
<dbReference type="Proteomes" id="UP000822476">
    <property type="component" value="Unassembled WGS sequence"/>
</dbReference>
<dbReference type="Pfam" id="PF13634">
    <property type="entry name" value="Nucleoporin_FG"/>
    <property type="match status" value="3"/>
</dbReference>
<evidence type="ECO:0000313" key="2">
    <source>
        <dbReference type="EMBL" id="KAF7257171.1"/>
    </source>
</evidence>
<feature type="region of interest" description="Disordered" evidence="1">
    <location>
        <begin position="481"/>
        <end position="507"/>
    </location>
</feature>
<comment type="caution">
    <text evidence="2">The sequence shown here is derived from an EMBL/GenBank/DDBJ whole genome shotgun (WGS) entry which is preliminary data.</text>
</comment>
<proteinExistence type="predicted"/>
<sequence>RVSDTFSANSSVTNISSKPVFSFGALNLGVSSTTPSSTNTNTVTTATTTLTTSLFTGGLLGPKQSEPTPGTTTTAFSPIALSQTGTATATGLPQVTTVAGVFSAPTTSASLFGGFGMTPATATTSQGIMTTAASAGGISSPPMSLFGTPVTTGFTGGLFGSTFKATSTTASTTTVAGLFGAITTSPASTVATTTSGTSGGLFQFAQNTTSTSPFGAPPTLFGRPSTTQPANSGLFGFTSATSPSTTVSITSTTTTATVPGGLFGAFSPGQQPSTVAPSGGLFGVPAVAAAGDQAKDVNSLFCGSSFGLGSTGPITQGPVQNVFGRPSNTNTTTGSSLSAVGQGLFGSTKPSTGLFGAPAFAPPTTTTGTSSMSLFGSKPSFTAQAPTGSGLFSAAHPSPPSAAFGSPPVFGDSPLFGGQPAFGFGGSAAFTASAPAAGLFGAGGSPAGGGSLFGSAAAGASASGGGLFAALAAKTDNPSFGSLAMGSPQTAPASPFGASPSFTQRRA</sequence>
<dbReference type="AlphaFoldDB" id="A0A8S9YW17"/>
<protein>
    <submittedName>
        <fullName evidence="2">Uncharacterized protein</fullName>
    </submittedName>
</protein>
<name>A0A8S9YW17_9TREM</name>
<dbReference type="EMBL" id="JTDE01002576">
    <property type="protein sequence ID" value="KAF7257171.1"/>
    <property type="molecule type" value="Genomic_DNA"/>
</dbReference>
<keyword evidence="3" id="KW-1185">Reference proteome</keyword>
<dbReference type="GO" id="GO:0005643">
    <property type="term" value="C:nuclear pore"/>
    <property type="evidence" value="ECO:0007669"/>
    <property type="project" value="UniProtKB-ARBA"/>
</dbReference>
<gene>
    <name evidence="2" type="ORF">EG68_07869</name>
</gene>
<accession>A0A8S9YW17</accession>
<organism evidence="2 3">
    <name type="scientific">Paragonimus skrjabini miyazakii</name>
    <dbReference type="NCBI Taxonomy" id="59628"/>
    <lineage>
        <taxon>Eukaryota</taxon>
        <taxon>Metazoa</taxon>
        <taxon>Spiralia</taxon>
        <taxon>Lophotrochozoa</taxon>
        <taxon>Platyhelminthes</taxon>
        <taxon>Trematoda</taxon>
        <taxon>Digenea</taxon>
        <taxon>Plagiorchiida</taxon>
        <taxon>Troglotremata</taxon>
        <taxon>Troglotrematidae</taxon>
        <taxon>Paragonimus</taxon>
    </lineage>
</organism>
<evidence type="ECO:0000313" key="3">
    <source>
        <dbReference type="Proteomes" id="UP000822476"/>
    </source>
</evidence>